<comment type="caution">
    <text evidence="1">The sequence shown here is derived from an EMBL/GenBank/DDBJ whole genome shotgun (WGS) entry which is preliminary data.</text>
</comment>
<sequence>MRSALRTARRVGVLVGHGSIVRRAALPRLSGTPLAYPGNRP</sequence>
<dbReference type="AlphaFoldDB" id="A0A132MXJ9"/>
<protein>
    <submittedName>
        <fullName evidence="1">Uncharacterized protein</fullName>
    </submittedName>
</protein>
<dbReference type="Proteomes" id="UP000070188">
    <property type="component" value="Unassembled WGS sequence"/>
</dbReference>
<dbReference type="EMBL" id="LAXD01000001">
    <property type="protein sequence ID" value="KWX02573.1"/>
    <property type="molecule type" value="Genomic_DNA"/>
</dbReference>
<accession>A0A132MXJ9</accession>
<organism evidence="1 2">
    <name type="scientific">Carbonactinospora thermoautotrophica</name>
    <dbReference type="NCBI Taxonomy" id="1469144"/>
    <lineage>
        <taxon>Bacteria</taxon>
        <taxon>Bacillati</taxon>
        <taxon>Actinomycetota</taxon>
        <taxon>Actinomycetes</taxon>
        <taxon>Kitasatosporales</taxon>
        <taxon>Carbonactinosporaceae</taxon>
        <taxon>Carbonactinospora</taxon>
    </lineage>
</organism>
<evidence type="ECO:0000313" key="1">
    <source>
        <dbReference type="EMBL" id="KWX02573.1"/>
    </source>
</evidence>
<reference evidence="2" key="1">
    <citation type="submission" date="2015-04" db="EMBL/GenBank/DDBJ databases">
        <title>Physiological reanalysis, assessment of diazotrophy, and genome sequences of multiple isolates of Streptomyces thermoautotrophicus.</title>
        <authorList>
            <person name="MacKellar D.C."/>
            <person name="Lieber L."/>
            <person name="Norman J."/>
            <person name="Bolger A."/>
            <person name="Tobin C."/>
            <person name="Murray J.W."/>
            <person name="Chang R."/>
            <person name="Ford T."/>
            <person name="Nguyen P.Q."/>
            <person name="Woodward J."/>
            <person name="Permingeat H."/>
            <person name="Joshi N.S."/>
            <person name="Silver P.A."/>
            <person name="Usadel B."/>
            <person name="Rutherford A.W."/>
            <person name="Friesen M."/>
            <person name="Prell J."/>
        </authorList>
    </citation>
    <scope>NUCLEOTIDE SEQUENCE [LARGE SCALE GENOMIC DNA]</scope>
    <source>
        <strain evidence="2">H1</strain>
    </source>
</reference>
<name>A0A132MXJ9_9ACTN</name>
<gene>
    <name evidence="1" type="ORF">LI90_3616</name>
</gene>
<keyword evidence="2" id="KW-1185">Reference proteome</keyword>
<dbReference type="STRING" id="1469144.LI90_3616"/>
<proteinExistence type="predicted"/>
<evidence type="ECO:0000313" key="2">
    <source>
        <dbReference type="Proteomes" id="UP000070188"/>
    </source>
</evidence>